<dbReference type="AlphaFoldDB" id="A0A1I3V9F2"/>
<gene>
    <name evidence="2" type="ORF">SAMN04488498_101279</name>
</gene>
<protein>
    <submittedName>
        <fullName evidence="2">Uncharacterized protein</fullName>
    </submittedName>
</protein>
<name>A0A1I3V9F2_9HYPH</name>
<dbReference type="OrthoDB" id="9940785at2"/>
<accession>A0A1I3V9F2</accession>
<dbReference type="EMBL" id="FOSL01000001">
    <property type="protein sequence ID" value="SFJ91629.1"/>
    <property type="molecule type" value="Genomic_DNA"/>
</dbReference>
<reference evidence="2 3" key="1">
    <citation type="submission" date="2016-10" db="EMBL/GenBank/DDBJ databases">
        <authorList>
            <person name="Varghese N."/>
            <person name="Submissions S."/>
        </authorList>
    </citation>
    <scope>NUCLEOTIDE SEQUENCE [LARGE SCALE GENOMIC DNA]</scope>
    <source>
        <strain evidence="2 3">DSM 21822</strain>
    </source>
</reference>
<proteinExistence type="predicted"/>
<dbReference type="Proteomes" id="UP000323300">
    <property type="component" value="Unassembled WGS sequence"/>
</dbReference>
<organism evidence="2 3">
    <name type="scientific">Neomesorhizobium albiziae</name>
    <dbReference type="NCBI Taxonomy" id="335020"/>
    <lineage>
        <taxon>Bacteria</taxon>
        <taxon>Pseudomonadati</taxon>
        <taxon>Pseudomonadota</taxon>
        <taxon>Alphaproteobacteria</taxon>
        <taxon>Hyphomicrobiales</taxon>
        <taxon>Phyllobacteriaceae</taxon>
        <taxon>Neomesorhizobium</taxon>
    </lineage>
</organism>
<feature type="region of interest" description="Disordered" evidence="1">
    <location>
        <begin position="20"/>
        <end position="45"/>
    </location>
</feature>
<keyword evidence="3" id="KW-1185">Reference proteome</keyword>
<dbReference type="RefSeq" id="WP_149757507.1">
    <property type="nucleotide sequence ID" value="NZ_BSPE01000002.1"/>
</dbReference>
<evidence type="ECO:0000256" key="1">
    <source>
        <dbReference type="SAM" id="MobiDB-lite"/>
    </source>
</evidence>
<sequence>MRIFAKIRQVYDRLCERKEASADRMRQEREHLSEQADEAPNTRRERQIAVERDFARSRIQAEKQVGLGGGPL</sequence>
<evidence type="ECO:0000313" key="2">
    <source>
        <dbReference type="EMBL" id="SFJ91629.1"/>
    </source>
</evidence>
<evidence type="ECO:0000313" key="3">
    <source>
        <dbReference type="Proteomes" id="UP000323300"/>
    </source>
</evidence>